<name>A0A854DU25_XANOO</name>
<feature type="region of interest" description="Disordered" evidence="1">
    <location>
        <begin position="1"/>
        <end position="24"/>
    </location>
</feature>
<comment type="caution">
    <text evidence="2">The sequence shown here is derived from an EMBL/GenBank/DDBJ whole genome shotgun (WGS) entry which is preliminary data.</text>
</comment>
<evidence type="ECO:0000313" key="2">
    <source>
        <dbReference type="EMBL" id="OLG94822.1"/>
    </source>
</evidence>
<reference evidence="2" key="1">
    <citation type="submission" date="2015-01" db="EMBL/GenBank/DDBJ databases">
        <title>Population genomics of rice bacterial leaf blight strains from India.</title>
        <authorList>
            <person name="Midha S."/>
            <person name="Anil M.G."/>
            <person name="Mishra D."/>
            <person name="Brahma K."/>
            <person name="Laha G.S."/>
            <person name="Sundaram R.M."/>
            <person name="Sonti R.V."/>
            <person name="Patil P.B."/>
        </authorList>
    </citation>
    <scope>NUCLEOTIDE SEQUENCE</scope>
    <source>
        <strain evidence="2">BXO512</strain>
    </source>
</reference>
<evidence type="ECO:0000256" key="1">
    <source>
        <dbReference type="SAM" id="MobiDB-lite"/>
    </source>
</evidence>
<dbReference type="EMBL" id="JXEA01000009">
    <property type="protein sequence ID" value="OLG94822.1"/>
    <property type="molecule type" value="Genomic_DNA"/>
</dbReference>
<accession>A0A854DU25</accession>
<organism evidence="2">
    <name type="scientific">Xanthomonas oryzae pv. oryzae</name>
    <dbReference type="NCBI Taxonomy" id="64187"/>
    <lineage>
        <taxon>Bacteria</taxon>
        <taxon>Pseudomonadati</taxon>
        <taxon>Pseudomonadota</taxon>
        <taxon>Gammaproteobacteria</taxon>
        <taxon>Lysobacterales</taxon>
        <taxon>Lysobacteraceae</taxon>
        <taxon>Xanthomonas</taxon>
    </lineage>
</organism>
<gene>
    <name evidence="2" type="ORF">BXO512_00880</name>
</gene>
<protein>
    <submittedName>
        <fullName evidence="2">Uncharacterized protein</fullName>
    </submittedName>
</protein>
<sequence length="77" mass="7715">MSVKRGCPSPSTQRTGSGLRPFGGVDDSVKAATSSWVQPVAANAVEISLPSSNSTTSLRVVATGLPSAQGLKSVSAL</sequence>
<proteinExistence type="predicted"/>
<dbReference type="AlphaFoldDB" id="A0A854DU25"/>